<dbReference type="AlphaFoldDB" id="E8Q5T5"/>
<dbReference type="GO" id="GO:0022625">
    <property type="term" value="C:cytosolic large ribosomal subunit"/>
    <property type="evidence" value="ECO:0007669"/>
    <property type="project" value="TreeGrafter"/>
</dbReference>
<dbReference type="EMBL" id="CP002189">
    <property type="protein sequence ID" value="ADV33582.1"/>
    <property type="molecule type" value="Genomic_DNA"/>
</dbReference>
<sequence>MYEVIKKFELQQIKKNIPRLHPGDIIAVKLWVVEDGNKKRFQIFEGMVISIKNKGLHSTFTVRKIASGEGVERVFQMHSPVIKDIKIKKLGIVRKAKLYYLRDLQGKSARIKTR</sequence>
<gene>
    <name evidence="5" type="primary">rplS</name>
    <name evidence="5" type="ordered locus">BVAF_177</name>
</gene>
<accession>E8Q5T5</accession>
<comment type="function">
    <text evidence="4">This protein is located at the 30S-50S ribosomal subunit interface and may play a role in the structure and function of the aminoacyl-tRNA binding site.</text>
</comment>
<dbReference type="RefSeq" id="WP_013516507.1">
    <property type="nucleotide sequence ID" value="NC_014909.2"/>
</dbReference>
<dbReference type="Proteomes" id="UP000007464">
    <property type="component" value="Chromosome"/>
</dbReference>
<dbReference type="InterPro" id="IPR008991">
    <property type="entry name" value="Translation_prot_SH3-like_sf"/>
</dbReference>
<dbReference type="PIRSF" id="PIRSF002191">
    <property type="entry name" value="Ribosomal_L19"/>
    <property type="match status" value="1"/>
</dbReference>
<dbReference type="Gene3D" id="2.30.30.790">
    <property type="match status" value="1"/>
</dbReference>
<dbReference type="PRINTS" id="PR00061">
    <property type="entry name" value="RIBOSOMALL19"/>
</dbReference>
<reference evidence="5 6" key="1">
    <citation type="journal article" date="2010" name="BMC Genomics">
        <title>Unprecedented loss of ammonia assimilation capability in a urease-encoding bacterial mutualist.</title>
        <authorList>
            <person name="Williams L.E."/>
            <person name="Wernegreen J.J."/>
        </authorList>
    </citation>
    <scope>NUCLEOTIDE SEQUENCE [LARGE SCALE GENOMIC DNA]</scope>
    <source>
        <strain evidence="5 6">BVAF</strain>
    </source>
</reference>
<organism evidence="5 6">
    <name type="scientific">Blochmanniella vafra (strain BVAF)</name>
    <dbReference type="NCBI Taxonomy" id="859654"/>
    <lineage>
        <taxon>Bacteria</taxon>
        <taxon>Pseudomonadati</taxon>
        <taxon>Pseudomonadota</taxon>
        <taxon>Gammaproteobacteria</taxon>
        <taxon>Enterobacterales</taxon>
        <taxon>Enterobacteriaceae</taxon>
        <taxon>ant endosymbionts</taxon>
        <taxon>Candidatus Blochmanniella</taxon>
    </lineage>
</organism>
<dbReference type="PANTHER" id="PTHR15680:SF9">
    <property type="entry name" value="LARGE RIBOSOMAL SUBUNIT PROTEIN BL19M"/>
    <property type="match status" value="1"/>
</dbReference>
<comment type="similarity">
    <text evidence="1 4">Belongs to the bacterial ribosomal protein bL19 family.</text>
</comment>
<evidence type="ECO:0000256" key="3">
    <source>
        <dbReference type="ARBA" id="ARBA00023274"/>
    </source>
</evidence>
<dbReference type="GO" id="GO:0006412">
    <property type="term" value="P:translation"/>
    <property type="evidence" value="ECO:0007669"/>
    <property type="project" value="InterPro"/>
</dbReference>
<keyword evidence="6" id="KW-1185">Reference proteome</keyword>
<evidence type="ECO:0000313" key="6">
    <source>
        <dbReference type="Proteomes" id="UP000007464"/>
    </source>
</evidence>
<dbReference type="FunFam" id="2.30.30.790:FF:000001">
    <property type="entry name" value="50S ribosomal protein L19"/>
    <property type="match status" value="1"/>
</dbReference>
<name>E8Q5T5_BLOVB</name>
<dbReference type="GO" id="GO:0003735">
    <property type="term" value="F:structural constituent of ribosome"/>
    <property type="evidence" value="ECO:0007669"/>
    <property type="project" value="InterPro"/>
</dbReference>
<evidence type="ECO:0000313" key="5">
    <source>
        <dbReference type="EMBL" id="ADV33582.1"/>
    </source>
</evidence>
<dbReference type="PANTHER" id="PTHR15680">
    <property type="entry name" value="RIBOSOMAL PROTEIN L19"/>
    <property type="match status" value="1"/>
</dbReference>
<dbReference type="InterPro" id="IPR018257">
    <property type="entry name" value="Ribosomal_bL19_CS"/>
</dbReference>
<dbReference type="NCBIfam" id="TIGR01024">
    <property type="entry name" value="rplS_bact"/>
    <property type="match status" value="1"/>
</dbReference>
<evidence type="ECO:0000256" key="4">
    <source>
        <dbReference type="RuleBase" id="RU000559"/>
    </source>
</evidence>
<evidence type="ECO:0000256" key="2">
    <source>
        <dbReference type="ARBA" id="ARBA00022980"/>
    </source>
</evidence>
<dbReference type="Pfam" id="PF01245">
    <property type="entry name" value="Ribosomal_L19"/>
    <property type="match status" value="1"/>
</dbReference>
<dbReference type="OrthoDB" id="9803541at2"/>
<proteinExistence type="inferred from homology"/>
<dbReference type="STRING" id="859654.BVAF_177"/>
<dbReference type="KEGG" id="bva:BVAF_177"/>
<dbReference type="InterPro" id="IPR001857">
    <property type="entry name" value="Ribosomal_bL19"/>
</dbReference>
<dbReference type="HOGENOM" id="CLU_103507_2_2_6"/>
<dbReference type="InterPro" id="IPR038657">
    <property type="entry name" value="Ribosomal_bL19_sf"/>
</dbReference>
<keyword evidence="3 4" id="KW-0687">Ribonucleoprotein</keyword>
<protein>
    <recommendedName>
        <fullName evidence="4">50S ribosomal protein L19</fullName>
    </recommendedName>
</protein>
<dbReference type="PROSITE" id="PS01015">
    <property type="entry name" value="RIBOSOMAL_L19"/>
    <property type="match status" value="1"/>
</dbReference>
<evidence type="ECO:0000256" key="1">
    <source>
        <dbReference type="ARBA" id="ARBA00005781"/>
    </source>
</evidence>
<keyword evidence="2 5" id="KW-0689">Ribosomal protein</keyword>
<dbReference type="SUPFAM" id="SSF50104">
    <property type="entry name" value="Translation proteins SH3-like domain"/>
    <property type="match status" value="1"/>
</dbReference>